<accession>A0A6C0K1P1</accession>
<reference evidence="1" key="1">
    <citation type="journal article" date="2020" name="Nature">
        <title>Giant virus diversity and host interactions through global metagenomics.</title>
        <authorList>
            <person name="Schulz F."/>
            <person name="Roux S."/>
            <person name="Paez-Espino D."/>
            <person name="Jungbluth S."/>
            <person name="Walsh D.A."/>
            <person name="Denef V.J."/>
            <person name="McMahon K.D."/>
            <person name="Konstantinidis K.T."/>
            <person name="Eloe-Fadrosh E.A."/>
            <person name="Kyrpides N.C."/>
            <person name="Woyke T."/>
        </authorList>
    </citation>
    <scope>NUCLEOTIDE SEQUENCE</scope>
    <source>
        <strain evidence="1">GVMAG-S-1101169-75</strain>
    </source>
</reference>
<dbReference type="AlphaFoldDB" id="A0A6C0K1P1"/>
<proteinExistence type="predicted"/>
<evidence type="ECO:0000313" key="1">
    <source>
        <dbReference type="EMBL" id="QHU11972.1"/>
    </source>
</evidence>
<name>A0A6C0K1P1_9ZZZZ</name>
<sequence>MTTATISQHIEALLIPILFTPSNVTPAMITTVKEELRSLLGKIDVKDIDALLKCLMDIVIQRRGQRFLPTEIHRNISRYLSIEEAQKYLLLTKVPQKQREDQIKRRQKEEDQEYQKWIAQKKYKNWPTLIDEEYFKRGMSFYKLRRFMTAQKIPNELYRSLLWGRILKQEYRKKRMTMLEMISVMTDQNMSFAQQTDLMKFLIEEEHKKGKSLHELIPFIMTLGPIYRSVLFTNLILKEDQKGTTPLPDLKRLITAQNMPDASSRVILWHNLFVREYMRRTMSFHEIVHALSTMSPGFTFHSWRYIFNEEHDRGTMPFHELISFLTAQNIPETNMRSIIWKDLLYKEHKKGTTPLPNLLSLVTAENIPEESIRSELIHLLS</sequence>
<protein>
    <submittedName>
        <fullName evidence="1">Uncharacterized protein</fullName>
    </submittedName>
</protein>
<organism evidence="1">
    <name type="scientific">viral metagenome</name>
    <dbReference type="NCBI Taxonomy" id="1070528"/>
    <lineage>
        <taxon>unclassified sequences</taxon>
        <taxon>metagenomes</taxon>
        <taxon>organismal metagenomes</taxon>
    </lineage>
</organism>
<dbReference type="EMBL" id="MN740793">
    <property type="protein sequence ID" value="QHU11972.1"/>
    <property type="molecule type" value="Genomic_DNA"/>
</dbReference>